<dbReference type="PROSITE" id="PS51257">
    <property type="entry name" value="PROKAR_LIPOPROTEIN"/>
    <property type="match status" value="1"/>
</dbReference>
<proteinExistence type="predicted"/>
<sequence length="227" mass="25331">MRKSAVTISIVSLSLIGSACANSYGSDEMIVNDDGNTINIANKNDLFNKKGNVSTEGTVSKYGYVRHQKNPAGNGQISMENMYSLNRKEMADIISELSVTLPKVNDCAALVTDEEVLVSYTTNEVDEQGRFEVADQVKKTALSVLPRWYHVYVTDDKMLMRDVENLAPLSSNSEESSDQIDNVIRLMLESSPQGQNVESSNEEMSTDMKYKEKGPARYDFTKQNMNR</sequence>
<keyword evidence="2" id="KW-0732">Signal</keyword>
<dbReference type="EMBL" id="JBBAXC010000009">
    <property type="protein sequence ID" value="MEI5907844.1"/>
    <property type="molecule type" value="Genomic_DNA"/>
</dbReference>
<feature type="region of interest" description="Disordered" evidence="1">
    <location>
        <begin position="190"/>
        <end position="227"/>
    </location>
</feature>
<dbReference type="Pfam" id="PF09580">
    <property type="entry name" value="Spore_YhcN_YlaJ"/>
    <property type="match status" value="1"/>
</dbReference>
<feature type="compositionally biased region" description="Basic and acidic residues" evidence="1">
    <location>
        <begin position="206"/>
        <end position="220"/>
    </location>
</feature>
<dbReference type="Proteomes" id="UP001312865">
    <property type="component" value="Unassembled WGS sequence"/>
</dbReference>
<evidence type="ECO:0000313" key="3">
    <source>
        <dbReference type="EMBL" id="MEI5907844.1"/>
    </source>
</evidence>
<feature type="signal peptide" evidence="2">
    <location>
        <begin position="1"/>
        <end position="21"/>
    </location>
</feature>
<feature type="compositionally biased region" description="Polar residues" evidence="1">
    <location>
        <begin position="190"/>
        <end position="199"/>
    </location>
</feature>
<dbReference type="RefSeq" id="WP_336587280.1">
    <property type="nucleotide sequence ID" value="NZ_JBBAXC010000009.1"/>
</dbReference>
<protein>
    <submittedName>
        <fullName evidence="3">YhcN/YlaJ family sporulation lipoprotein</fullName>
    </submittedName>
</protein>
<accession>A0ABU8HF97</accession>
<comment type="caution">
    <text evidence="3">The sequence shown here is derived from an EMBL/GenBank/DDBJ whole genome shotgun (WGS) entry which is preliminary data.</text>
</comment>
<evidence type="ECO:0000313" key="4">
    <source>
        <dbReference type="Proteomes" id="UP001312865"/>
    </source>
</evidence>
<reference evidence="3 4" key="1">
    <citation type="journal article" date="2018" name="J. Microbiol.">
        <title>Bacillus spongiae sp. nov., isolated from sponge of Jeju Island.</title>
        <authorList>
            <person name="Lee G.E."/>
            <person name="Im W.T."/>
            <person name="Park J.S."/>
        </authorList>
    </citation>
    <scope>NUCLEOTIDE SEQUENCE [LARGE SCALE GENOMIC DNA]</scope>
    <source>
        <strain evidence="3 4">135PIL107-10</strain>
    </source>
</reference>
<dbReference type="InterPro" id="IPR019076">
    <property type="entry name" value="Spore_lipoprot_YhcN/YlaJ-like"/>
</dbReference>
<feature type="chain" id="PRO_5046473577" evidence="2">
    <location>
        <begin position="22"/>
        <end position="227"/>
    </location>
</feature>
<gene>
    <name evidence="3" type="ORF">WAK64_12345</name>
</gene>
<keyword evidence="3" id="KW-0449">Lipoprotein</keyword>
<keyword evidence="4" id="KW-1185">Reference proteome</keyword>
<organism evidence="3 4">
    <name type="scientific">Bacillus spongiae</name>
    <dbReference type="NCBI Taxonomy" id="2683610"/>
    <lineage>
        <taxon>Bacteria</taxon>
        <taxon>Bacillati</taxon>
        <taxon>Bacillota</taxon>
        <taxon>Bacilli</taxon>
        <taxon>Bacillales</taxon>
        <taxon>Bacillaceae</taxon>
        <taxon>Bacillus</taxon>
    </lineage>
</organism>
<name>A0ABU8HF97_9BACI</name>
<evidence type="ECO:0000256" key="1">
    <source>
        <dbReference type="SAM" id="MobiDB-lite"/>
    </source>
</evidence>
<evidence type="ECO:0000256" key="2">
    <source>
        <dbReference type="SAM" id="SignalP"/>
    </source>
</evidence>